<evidence type="ECO:0000313" key="1">
    <source>
        <dbReference type="EMBL" id="AIC16134.1"/>
    </source>
</evidence>
<dbReference type="AlphaFoldDB" id="A0A060HHQ8"/>
<organism evidence="1 2">
    <name type="scientific">Nitrososphaera viennensis EN76</name>
    <dbReference type="NCBI Taxonomy" id="926571"/>
    <lineage>
        <taxon>Archaea</taxon>
        <taxon>Nitrososphaerota</taxon>
        <taxon>Nitrososphaeria</taxon>
        <taxon>Nitrososphaerales</taxon>
        <taxon>Nitrososphaeraceae</taxon>
        <taxon>Nitrososphaera</taxon>
    </lineage>
</organism>
<proteinExistence type="predicted"/>
<dbReference type="KEGG" id="nvn:NVIE_018730"/>
<protein>
    <submittedName>
        <fullName evidence="1">Uncharacterized protein</fullName>
    </submittedName>
</protein>
<evidence type="ECO:0000313" key="2">
    <source>
        <dbReference type="Proteomes" id="UP000027093"/>
    </source>
</evidence>
<dbReference type="STRING" id="926571.NVIE_018730"/>
<dbReference type="Proteomes" id="UP000027093">
    <property type="component" value="Chromosome"/>
</dbReference>
<dbReference type="EMBL" id="CP007536">
    <property type="protein sequence ID" value="AIC16134.1"/>
    <property type="molecule type" value="Genomic_DNA"/>
</dbReference>
<accession>A0A060HHQ8</accession>
<dbReference type="OrthoDB" id="7502at2157"/>
<reference evidence="1 2" key="1">
    <citation type="journal article" date="2014" name="Int. J. Syst. Evol. Microbiol.">
        <title>Nitrososphaera viennensis gen. nov., sp. nov., an aerobic and mesophilic, ammonia-oxidizing archaeon from soil and a member of the archaeal phylum Thaumarchaeota.</title>
        <authorList>
            <person name="Stieglmeier M."/>
            <person name="Klingl A."/>
            <person name="Alves R.J."/>
            <person name="Rittmann S.K."/>
            <person name="Melcher M."/>
            <person name="Leisch N."/>
            <person name="Schleper C."/>
        </authorList>
    </citation>
    <scope>NUCLEOTIDE SEQUENCE [LARGE SCALE GENOMIC DNA]</scope>
    <source>
        <strain evidence="1">EN76</strain>
    </source>
</reference>
<gene>
    <name evidence="1" type="ORF">NVIE_018730</name>
</gene>
<sequence>MLVSLSGVVIVADSHMAMVLPDDISERISAFVAGKRAFPFIEKDELACVMYLYGRSAGVRQESEVAEATGLAQRTAGQMSVEIDGYLNSSAGKLDSEYIRSRYLNRELQLAVEKKNGAGRLAGDPAILSDCFAQHVAFYRQDYFFGLYGPLKEGELTADIRGALLGRMVMVCYNRKSEQELGSHPLIPVYVWFKERLQRQSSNI</sequence>
<name>A0A060HHQ8_9ARCH</name>
<dbReference type="HOGENOM" id="CLU_1340767_0_0_2"/>
<keyword evidence="2" id="KW-1185">Reference proteome</keyword>